<dbReference type="InterPro" id="IPR016181">
    <property type="entry name" value="Acyl_CoA_acyltransferase"/>
</dbReference>
<dbReference type="EMBL" id="JAAXEP010000029">
    <property type="protein sequence ID" value="MBY5633075.1"/>
    <property type="molecule type" value="Genomic_DNA"/>
</dbReference>
<dbReference type="Gene3D" id="3.40.630.30">
    <property type="match status" value="1"/>
</dbReference>
<dbReference type="Pfam" id="PF00583">
    <property type="entry name" value="Acetyltransf_1"/>
    <property type="match status" value="1"/>
</dbReference>
<comment type="caution">
    <text evidence="2">The sequence shown here is derived from an EMBL/GenBank/DDBJ whole genome shotgun (WGS) entry which is preliminary data.</text>
</comment>
<dbReference type="PANTHER" id="PTHR13538:SF4">
    <property type="entry name" value="N-ALPHA-ACETYLTRANSFERASE 80"/>
    <property type="match status" value="1"/>
</dbReference>
<dbReference type="RefSeq" id="WP_222263249.1">
    <property type="nucleotide sequence ID" value="NZ_JAAXEB010000025.1"/>
</dbReference>
<organism evidence="2 3">
    <name type="scientific">Rhizobium leguminosarum</name>
    <dbReference type="NCBI Taxonomy" id="384"/>
    <lineage>
        <taxon>Bacteria</taxon>
        <taxon>Pseudomonadati</taxon>
        <taxon>Pseudomonadota</taxon>
        <taxon>Alphaproteobacteria</taxon>
        <taxon>Hyphomicrobiales</taxon>
        <taxon>Rhizobiaceae</taxon>
        <taxon>Rhizobium/Agrobacterium group</taxon>
        <taxon>Rhizobium</taxon>
    </lineage>
</organism>
<evidence type="ECO:0000259" key="1">
    <source>
        <dbReference type="PROSITE" id="PS51186"/>
    </source>
</evidence>
<dbReference type="GO" id="GO:0005737">
    <property type="term" value="C:cytoplasm"/>
    <property type="evidence" value="ECO:0007669"/>
    <property type="project" value="TreeGrafter"/>
</dbReference>
<gene>
    <name evidence="2" type="ORF">HFO42_34225</name>
</gene>
<evidence type="ECO:0000313" key="3">
    <source>
        <dbReference type="Proteomes" id="UP000825699"/>
    </source>
</evidence>
<sequence length="158" mass="17670">MKEPIFPNDEREDPWIVVQVSADEHWNAYHDIRRAVLFEARGLIGYDANHPDDRRDGHFPLLLLLENTPVGAARLDLTGDETAWVRTVAISEECQGKGYGRMLMTGLEKFASQHGVERLLVNAARDAVGFYGALGWTVVEAGGENPVLTKELRTGPEW</sequence>
<dbReference type="CDD" id="cd04301">
    <property type="entry name" value="NAT_SF"/>
    <property type="match status" value="1"/>
</dbReference>
<proteinExistence type="predicted"/>
<feature type="domain" description="N-acetyltransferase" evidence="1">
    <location>
        <begin position="16"/>
        <end position="153"/>
    </location>
</feature>
<dbReference type="PROSITE" id="PS51186">
    <property type="entry name" value="GNAT"/>
    <property type="match status" value="1"/>
</dbReference>
<dbReference type="GO" id="GO:0008080">
    <property type="term" value="F:N-acetyltransferase activity"/>
    <property type="evidence" value="ECO:0007669"/>
    <property type="project" value="InterPro"/>
</dbReference>
<name>A0AAJ1AFE3_RHILE</name>
<accession>A0AAJ1AFE3</accession>
<dbReference type="SUPFAM" id="SSF55729">
    <property type="entry name" value="Acyl-CoA N-acyltransferases (Nat)"/>
    <property type="match status" value="1"/>
</dbReference>
<dbReference type="PANTHER" id="PTHR13538">
    <property type="entry name" value="N-ACETYLTRANSFERASE 6"/>
    <property type="match status" value="1"/>
</dbReference>
<dbReference type="InterPro" id="IPR039840">
    <property type="entry name" value="NAA80"/>
</dbReference>
<protein>
    <submittedName>
        <fullName evidence="2">GNAT family N-acetyltransferase</fullName>
    </submittedName>
</protein>
<reference evidence="2" key="1">
    <citation type="submission" date="2020-04" db="EMBL/GenBank/DDBJ databases">
        <title>Global-level population genomics supports evidence of horizontal gene transfer on evolution of Rhizobia in Lentils.</title>
        <authorList>
            <person name="Gai Y."/>
            <person name="Cook D."/>
            <person name="Riely B."/>
        </authorList>
    </citation>
    <scope>NUCLEOTIDE SEQUENCE</scope>
    <source>
        <strain evidence="2">Derici101B</strain>
    </source>
</reference>
<evidence type="ECO:0000313" key="2">
    <source>
        <dbReference type="EMBL" id="MBY5633075.1"/>
    </source>
</evidence>
<dbReference type="AlphaFoldDB" id="A0AAJ1AFE3"/>
<dbReference type="Proteomes" id="UP000825699">
    <property type="component" value="Unassembled WGS sequence"/>
</dbReference>
<dbReference type="GO" id="GO:1905502">
    <property type="term" value="F:acetyl-CoA binding"/>
    <property type="evidence" value="ECO:0007669"/>
    <property type="project" value="TreeGrafter"/>
</dbReference>
<dbReference type="InterPro" id="IPR000182">
    <property type="entry name" value="GNAT_dom"/>
</dbReference>